<name>A0A5B9VYC3_9BACT</name>
<accession>A0A5B9VYC3</accession>
<organism evidence="1 2">
    <name type="scientific">Aquisphaera giovannonii</name>
    <dbReference type="NCBI Taxonomy" id="406548"/>
    <lineage>
        <taxon>Bacteria</taxon>
        <taxon>Pseudomonadati</taxon>
        <taxon>Planctomycetota</taxon>
        <taxon>Planctomycetia</taxon>
        <taxon>Isosphaerales</taxon>
        <taxon>Isosphaeraceae</taxon>
        <taxon>Aquisphaera</taxon>
    </lineage>
</organism>
<sequence>MNVDLRISPDLLGGGASGRFAAAIPDSLRASGSHAVLSALAAVGGVVGLAVRARWGTRRFGVNHEVVLHGPGAWRAIEASLDPLRGSDLLLDGDRANHYNTMLRGLKTRPQGVVAAIRDASQLVGEILLERQVDTTLVLVTRALLADGAATGGMLKGADETPWATLVERHEEIVDLDSP</sequence>
<keyword evidence="2" id="KW-1185">Reference proteome</keyword>
<dbReference type="EMBL" id="CP042997">
    <property type="protein sequence ID" value="QEH32921.1"/>
    <property type="molecule type" value="Genomic_DNA"/>
</dbReference>
<protein>
    <submittedName>
        <fullName evidence="1">Uncharacterized protein</fullName>
    </submittedName>
</protein>
<reference evidence="1 2" key="1">
    <citation type="submission" date="2019-08" db="EMBL/GenBank/DDBJ databases">
        <title>Deep-cultivation of Planctomycetes and their phenomic and genomic characterization uncovers novel biology.</title>
        <authorList>
            <person name="Wiegand S."/>
            <person name="Jogler M."/>
            <person name="Boedeker C."/>
            <person name="Pinto D."/>
            <person name="Vollmers J."/>
            <person name="Rivas-Marin E."/>
            <person name="Kohn T."/>
            <person name="Peeters S.H."/>
            <person name="Heuer A."/>
            <person name="Rast P."/>
            <person name="Oberbeckmann S."/>
            <person name="Bunk B."/>
            <person name="Jeske O."/>
            <person name="Meyerdierks A."/>
            <person name="Storesund J.E."/>
            <person name="Kallscheuer N."/>
            <person name="Luecker S."/>
            <person name="Lage O.M."/>
            <person name="Pohl T."/>
            <person name="Merkel B.J."/>
            <person name="Hornburger P."/>
            <person name="Mueller R.-W."/>
            <person name="Bruemmer F."/>
            <person name="Labrenz M."/>
            <person name="Spormann A.M."/>
            <person name="Op den Camp H."/>
            <person name="Overmann J."/>
            <person name="Amann R."/>
            <person name="Jetten M.S.M."/>
            <person name="Mascher T."/>
            <person name="Medema M.H."/>
            <person name="Devos D.P."/>
            <person name="Kaster A.-K."/>
            <person name="Ovreas L."/>
            <person name="Rohde M."/>
            <person name="Galperin M.Y."/>
            <person name="Jogler C."/>
        </authorList>
    </citation>
    <scope>NUCLEOTIDE SEQUENCE [LARGE SCALE GENOMIC DNA]</scope>
    <source>
        <strain evidence="1 2">OJF2</strain>
    </source>
</reference>
<dbReference type="KEGG" id="agv:OJF2_14060"/>
<dbReference type="RefSeq" id="WP_148592462.1">
    <property type="nucleotide sequence ID" value="NZ_CP042997.1"/>
</dbReference>
<dbReference type="AlphaFoldDB" id="A0A5B9VYC3"/>
<dbReference type="Proteomes" id="UP000324233">
    <property type="component" value="Chromosome"/>
</dbReference>
<gene>
    <name evidence="1" type="ORF">OJF2_14060</name>
</gene>
<evidence type="ECO:0000313" key="2">
    <source>
        <dbReference type="Proteomes" id="UP000324233"/>
    </source>
</evidence>
<proteinExistence type="predicted"/>
<evidence type="ECO:0000313" key="1">
    <source>
        <dbReference type="EMBL" id="QEH32921.1"/>
    </source>
</evidence>